<evidence type="ECO:0000313" key="2">
    <source>
        <dbReference type="EMBL" id="ORC87191.1"/>
    </source>
</evidence>
<evidence type="ECO:0000313" key="3">
    <source>
        <dbReference type="Proteomes" id="UP000192257"/>
    </source>
</evidence>
<dbReference type="VEuPathDB" id="TriTrypDB:TM35_000231620"/>
<accession>A0A1X0NRH4</accession>
<reference evidence="2 3" key="1">
    <citation type="submission" date="2017-03" db="EMBL/GenBank/DDBJ databases">
        <title>An alternative strategy for trypanosome survival in the mammalian bloodstream revealed through genome and transcriptome analysis of the ubiquitous bovine parasite Trypanosoma (Megatrypanum) theileri.</title>
        <authorList>
            <person name="Kelly S."/>
            <person name="Ivens A."/>
            <person name="Mott A."/>
            <person name="O'Neill E."/>
            <person name="Emms D."/>
            <person name="Macleod O."/>
            <person name="Voorheis P."/>
            <person name="Matthews J."/>
            <person name="Matthews K."/>
            <person name="Carrington M."/>
        </authorList>
    </citation>
    <scope>NUCLEOTIDE SEQUENCE [LARGE SCALE GENOMIC DNA]</scope>
    <source>
        <strain evidence="2">Edinburgh</strain>
    </source>
</reference>
<feature type="region of interest" description="Disordered" evidence="1">
    <location>
        <begin position="37"/>
        <end position="76"/>
    </location>
</feature>
<dbReference type="EMBL" id="NBCO01000023">
    <property type="protein sequence ID" value="ORC87191.1"/>
    <property type="molecule type" value="Genomic_DNA"/>
</dbReference>
<sequence>MIRRRVCCVPLTAVGSTEVVLSTSLFSSQRHQGGLHTFIRDSQSSNFSKSARRESSPRGSNHTTASTNEDGRTSSTDWVTQMQKELFSEADPLGGQAHKDYYRDPASGYSPQYAPRNFAEGGAIAYHHPQSVFEYEDAVQRRNWLDHDVSRLEEEFRQQRASLRSIENPTEREELTRSYASQYNTSNTIVENQSIHAVNQLHHSTSTSGNAIRQQSITDRYKLAEQQSPLPMTSSMDSKSLTEAYMKGVESVHDDWLEENLRIIHGLREKEKFDFTIMQRTSRIPFKGYDMDRFLAQQKGTPYGAQQLPPLMASSSMEEAQRTLREGEKGEKGEQTTRIPLFESISQKAFARNTVSDQPGMGEALTQEIVDTIRATKATEEEKHKQERAQRFGIGRQGALVQDGGPDKRILKKHTNDERLLDAMLFSSDAYRKTSTDEHWNPYVRQDTSQGVGHLLNTKFDLARREDRLAKGEQDLTERSVMHFGVPIQQTMDEFVFRHRNARGERPLDYFKPFPDFRSLRLNRMYRDVEGFSLMKQRPEFLEWELFTRYRAHHQQRRHLALLHGLEPVVNETVEERDARREKLNKLCESTPFDEKKYLHTNDDEMRVSGETLRSWFGMYMLPSPTIVEAVVGASTSVNLHLYPLIDEMGTTDTREHVLSSRYFNRLFLMEAYQHRIGRGFTGNVSGKAPEPIIQYAQSPEVLRHFNAEERAMYEQYIKEQTSEQLNEWNISIQRRRWLPEHQQYGHVIAHGYEVPVVDLIHTETGSILTVLVKSYEKEIQTARENPHHHTILIDGQSYKFKPDSERRVIPLSVKLESGEVVDMTDEIFNQYEMERISENLNHSINYGIGHYAYNRGNYVETQDVIWEEQTARGEEGWSPATHADGLVKNLPIRARRHLGSHPDGSRIVSTPQRAVIIEYHRQPFFNPEPRLVRVAFQSDGSIEDVPLSDIMIWQRRYYGPERTVGDESRRHNPMSLRRYVDVADPFNEKNSSEEHFLDKYELARTSESVANKYRTTKQITEIDQWTRFDSTRADNYRPLSISHRRDYIRLGYMHHFTPWEWILVQEADQPLIAEQIRQDDMGPSYYFSPNRFWRYKARPHGYIRHFENEVRDLFQFIDGVTPWKQAQKIRTYWEVRSHHPMPQFNRPEVAMHRNTVGLLPAHMWETDKKTGKVKAVKDSVRDYQTKTPLPKWVHL</sequence>
<protein>
    <submittedName>
        <fullName evidence="2">Uncharacterized protein</fullName>
    </submittedName>
</protein>
<dbReference type="RefSeq" id="XP_028881257.1">
    <property type="nucleotide sequence ID" value="XM_029027402.1"/>
</dbReference>
<dbReference type="STRING" id="67003.A0A1X0NRH4"/>
<comment type="caution">
    <text evidence="2">The sequence shown here is derived from an EMBL/GenBank/DDBJ whole genome shotgun (WGS) entry which is preliminary data.</text>
</comment>
<gene>
    <name evidence="2" type="ORF">TM35_000231620</name>
</gene>
<feature type="compositionally biased region" description="Polar residues" evidence="1">
    <location>
        <begin position="40"/>
        <end position="49"/>
    </location>
</feature>
<feature type="compositionally biased region" description="Polar residues" evidence="1">
    <location>
        <begin position="57"/>
        <end position="76"/>
    </location>
</feature>
<dbReference type="AlphaFoldDB" id="A0A1X0NRH4"/>
<dbReference type="Proteomes" id="UP000192257">
    <property type="component" value="Unassembled WGS sequence"/>
</dbReference>
<name>A0A1X0NRH4_9TRYP</name>
<proteinExistence type="predicted"/>
<organism evidence="2 3">
    <name type="scientific">Trypanosoma theileri</name>
    <dbReference type="NCBI Taxonomy" id="67003"/>
    <lineage>
        <taxon>Eukaryota</taxon>
        <taxon>Discoba</taxon>
        <taxon>Euglenozoa</taxon>
        <taxon>Kinetoplastea</taxon>
        <taxon>Metakinetoplastina</taxon>
        <taxon>Trypanosomatida</taxon>
        <taxon>Trypanosomatidae</taxon>
        <taxon>Trypanosoma</taxon>
    </lineage>
</organism>
<dbReference type="OrthoDB" id="277119at2759"/>
<keyword evidence="3" id="KW-1185">Reference proteome</keyword>
<evidence type="ECO:0000256" key="1">
    <source>
        <dbReference type="SAM" id="MobiDB-lite"/>
    </source>
</evidence>
<dbReference type="GeneID" id="39987182"/>